<keyword evidence="1" id="KW-0472">Membrane</keyword>
<evidence type="ECO:0000313" key="2">
    <source>
        <dbReference type="EMBL" id="RIV34449.1"/>
    </source>
</evidence>
<protein>
    <submittedName>
        <fullName evidence="2">Uncharacterized protein</fullName>
    </submittedName>
</protein>
<feature type="transmembrane region" description="Helical" evidence="1">
    <location>
        <begin position="88"/>
        <end position="108"/>
    </location>
</feature>
<keyword evidence="3" id="KW-1185">Reference proteome</keyword>
<keyword evidence="1" id="KW-0812">Transmembrane</keyword>
<comment type="caution">
    <text evidence="2">The sequence shown here is derived from an EMBL/GenBank/DDBJ whole genome shotgun (WGS) entry which is preliminary data.</text>
</comment>
<dbReference type="AlphaFoldDB" id="A0A418MPM9"/>
<name>A0A418MPM9_9ACTN</name>
<gene>
    <name evidence="2" type="ORF">D2L64_22780</name>
</gene>
<dbReference type="EMBL" id="QXEC01000028">
    <property type="protein sequence ID" value="RIV34449.1"/>
    <property type="molecule type" value="Genomic_DNA"/>
</dbReference>
<proteinExistence type="predicted"/>
<accession>A0A418MPM9</accession>
<organism evidence="2 3">
    <name type="scientific">Micromonospora radicis</name>
    <dbReference type="NCBI Taxonomy" id="1894971"/>
    <lineage>
        <taxon>Bacteria</taxon>
        <taxon>Bacillati</taxon>
        <taxon>Actinomycetota</taxon>
        <taxon>Actinomycetes</taxon>
        <taxon>Micromonosporales</taxon>
        <taxon>Micromonosporaceae</taxon>
        <taxon>Micromonospora</taxon>
    </lineage>
</organism>
<keyword evidence="1" id="KW-1133">Transmembrane helix</keyword>
<reference evidence="2 3" key="1">
    <citation type="submission" date="2018-08" db="EMBL/GenBank/DDBJ databases">
        <title>Jishengella sp. nov., isolated from a root of Azadirachta indica A. Juss. var. siamensis Valenton.</title>
        <authorList>
            <person name="Kuncharoen N."/>
            <person name="Tanasupawat S."/>
            <person name="Kudo T."/>
            <person name="Ohkuma M."/>
        </authorList>
    </citation>
    <scope>NUCLEOTIDE SEQUENCE [LARGE SCALE GENOMIC DNA]</scope>
    <source>
        <strain evidence="2 3">AZ1-13</strain>
    </source>
</reference>
<evidence type="ECO:0000313" key="3">
    <source>
        <dbReference type="Proteomes" id="UP000283832"/>
    </source>
</evidence>
<dbReference type="Proteomes" id="UP000283832">
    <property type="component" value="Unassembled WGS sequence"/>
</dbReference>
<evidence type="ECO:0000256" key="1">
    <source>
        <dbReference type="SAM" id="Phobius"/>
    </source>
</evidence>
<feature type="transmembrane region" description="Helical" evidence="1">
    <location>
        <begin position="20"/>
        <end position="40"/>
    </location>
</feature>
<sequence>MIGRELPRRPWFRHRGRRGALSVCAGLLLLVVVLIVSSRWESADWAGAVRLAVGSPYAWLAVLAYLVRHLVGPERPGSSGPWRNALTVGYWLLLALVVFTAVFAGSIFPDRWYGDAVKALLAVLGATFVADSAHRLLAPPEPGPAVPDDRPR</sequence>
<feature type="transmembrane region" description="Helical" evidence="1">
    <location>
        <begin position="46"/>
        <end position="67"/>
    </location>
</feature>